<dbReference type="EMBL" id="AORZ01000061">
    <property type="protein sequence ID" value="EME98961.1"/>
    <property type="molecule type" value="Genomic_DNA"/>
</dbReference>
<dbReference type="InterPro" id="IPR013762">
    <property type="entry name" value="Integrase-like_cat_sf"/>
</dbReference>
<evidence type="ECO:0000313" key="4">
    <source>
        <dbReference type="EMBL" id="EME98961.1"/>
    </source>
</evidence>
<feature type="compositionally biased region" description="Polar residues" evidence="2">
    <location>
        <begin position="154"/>
        <end position="164"/>
    </location>
</feature>
<dbReference type="AlphaFoldDB" id="M3C4U8"/>
<feature type="region of interest" description="Disordered" evidence="2">
    <location>
        <begin position="141"/>
        <end position="196"/>
    </location>
</feature>
<organism evidence="4 5">
    <name type="scientific">Streptomyces mobaraensis (strain ATCC 29032 / DSM 40847 / JCM 4168 / NBRC 13819 / NCIMB 11159 / IPCR 16-22)</name>
    <dbReference type="NCBI Taxonomy" id="1223523"/>
    <lineage>
        <taxon>Bacteria</taxon>
        <taxon>Bacillati</taxon>
        <taxon>Actinomycetota</taxon>
        <taxon>Actinomycetes</taxon>
        <taxon>Kitasatosporales</taxon>
        <taxon>Streptomycetaceae</taxon>
        <taxon>Streptomyces</taxon>
    </lineage>
</organism>
<name>M3C4U8_STRM1</name>
<comment type="caution">
    <text evidence="4">The sequence shown here is derived from an EMBL/GenBank/DDBJ whole genome shotgun (WGS) entry which is preliminary data.</text>
</comment>
<dbReference type="GO" id="GO:0015074">
    <property type="term" value="P:DNA integration"/>
    <property type="evidence" value="ECO:0007669"/>
    <property type="project" value="InterPro"/>
</dbReference>
<keyword evidence="1" id="KW-0233">DNA recombination</keyword>
<dbReference type="GO" id="GO:0003677">
    <property type="term" value="F:DNA binding"/>
    <property type="evidence" value="ECO:0007669"/>
    <property type="project" value="InterPro"/>
</dbReference>
<dbReference type="SUPFAM" id="SSF56349">
    <property type="entry name" value="DNA breaking-rejoining enzymes"/>
    <property type="match status" value="1"/>
</dbReference>
<evidence type="ECO:0000259" key="3">
    <source>
        <dbReference type="PROSITE" id="PS51898"/>
    </source>
</evidence>
<dbReference type="AntiFam" id="ANF00012">
    <property type="entry name" value="tRNA translation"/>
</dbReference>
<feature type="compositionally biased region" description="Basic and acidic residues" evidence="2">
    <location>
        <begin position="166"/>
        <end position="175"/>
    </location>
</feature>
<dbReference type="InterPro" id="IPR011010">
    <property type="entry name" value="DNA_brk_join_enz"/>
</dbReference>
<accession>M3C4U8</accession>
<feature type="region of interest" description="Disordered" evidence="2">
    <location>
        <begin position="1"/>
        <end position="31"/>
    </location>
</feature>
<gene>
    <name evidence="4" type="ORF">H340_18861</name>
</gene>
<dbReference type="InterPro" id="IPR002104">
    <property type="entry name" value="Integrase_catalytic"/>
</dbReference>
<dbReference type="Gene3D" id="1.10.443.10">
    <property type="entry name" value="Intergrase catalytic core"/>
    <property type="match status" value="1"/>
</dbReference>
<dbReference type="Proteomes" id="UP000011740">
    <property type="component" value="Unassembled WGS sequence"/>
</dbReference>
<reference evidence="4 5" key="1">
    <citation type="journal article" date="2013" name="Genome Announc.">
        <title>Whole-Genome Shotgun Assembly and Analysis of the Genome of Streptomyces mobaraensis DSM 40847, a Strain for Industrial Production of Microbial Transglutaminase.</title>
        <authorList>
            <person name="Yang H."/>
            <person name="He T."/>
            <person name="Wu W."/>
            <person name="Zhu W."/>
            <person name="Lu B."/>
            <person name="Sun W."/>
        </authorList>
    </citation>
    <scope>NUCLEOTIDE SEQUENCE [LARGE SCALE GENOMIC DNA]</scope>
    <source>
        <strain evidence="4 5">DSM 40847</strain>
    </source>
</reference>
<feature type="domain" description="Tyr recombinase" evidence="3">
    <location>
        <begin position="1"/>
        <end position="132"/>
    </location>
</feature>
<evidence type="ECO:0000313" key="5">
    <source>
        <dbReference type="Proteomes" id="UP000011740"/>
    </source>
</evidence>
<dbReference type="PROSITE" id="PS51898">
    <property type="entry name" value="TYR_RECOMBINASE"/>
    <property type="match status" value="1"/>
</dbReference>
<feature type="compositionally biased region" description="Polar residues" evidence="2">
    <location>
        <begin position="182"/>
        <end position="196"/>
    </location>
</feature>
<sequence>MKVSGHGEGGRVADVVGAGLEGGSPQGDPATGEAAVARLTGAAWVDTGKVFTEEDGSWLHPEKVSEAFRRISKAAGLPPINLRDLRHVAATLIHGGGGDIHTIKETLRQSSIKLTSDTYTSLLPEVDREVAEAAARLVPRARSAAGESTAAHASLTQKPENTASPRLEKPSRGEKMQVTGGAVTSSGSRPCGTRTHNQWIKSPLLCQLS</sequence>
<dbReference type="eggNOG" id="COG0582">
    <property type="taxonomic scope" value="Bacteria"/>
</dbReference>
<evidence type="ECO:0000256" key="1">
    <source>
        <dbReference type="ARBA" id="ARBA00023172"/>
    </source>
</evidence>
<dbReference type="STRING" id="1223523.H340_18861"/>
<evidence type="ECO:0000256" key="2">
    <source>
        <dbReference type="SAM" id="MobiDB-lite"/>
    </source>
</evidence>
<proteinExistence type="predicted"/>
<dbReference type="GO" id="GO:0006310">
    <property type="term" value="P:DNA recombination"/>
    <property type="evidence" value="ECO:0007669"/>
    <property type="project" value="UniProtKB-KW"/>
</dbReference>
<protein>
    <submittedName>
        <fullName evidence="4">Phage integrase</fullName>
    </submittedName>
</protein>